<feature type="domain" description="Regulatory protein YycH" evidence="3">
    <location>
        <begin position="14"/>
        <end position="433"/>
    </location>
</feature>
<dbReference type="AlphaFoldDB" id="A0A829GE27"/>
<name>A0A829GE27_LACPA</name>
<feature type="region of interest" description="Disordered" evidence="1">
    <location>
        <begin position="442"/>
        <end position="478"/>
    </location>
</feature>
<gene>
    <name evidence="4" type="ORF">Lpp123_08362</name>
</gene>
<keyword evidence="2" id="KW-1133">Transmembrane helix</keyword>
<dbReference type="Proteomes" id="UP000014316">
    <property type="component" value="Unassembled WGS sequence"/>
</dbReference>
<organism evidence="4 5">
    <name type="scientific">Lacticaseibacillus paracasei subsp. paracasei Lpp123</name>
    <dbReference type="NCBI Taxonomy" id="1256201"/>
    <lineage>
        <taxon>Bacteria</taxon>
        <taxon>Bacillati</taxon>
        <taxon>Bacillota</taxon>
        <taxon>Bacilli</taxon>
        <taxon>Lactobacillales</taxon>
        <taxon>Lactobacillaceae</taxon>
        <taxon>Lacticaseibacillus</taxon>
    </lineage>
</organism>
<dbReference type="Gene3D" id="3.10.450.310">
    <property type="match status" value="1"/>
</dbReference>
<feature type="compositionally biased region" description="Low complexity" evidence="1">
    <location>
        <begin position="444"/>
        <end position="478"/>
    </location>
</feature>
<feature type="transmembrane region" description="Helical" evidence="2">
    <location>
        <begin position="9"/>
        <end position="30"/>
    </location>
</feature>
<comment type="caution">
    <text evidence="4">The sequence shown here is derived from an EMBL/GenBank/DDBJ whole genome shotgun (WGS) entry which is preliminary data.</text>
</comment>
<proteinExistence type="predicted"/>
<keyword evidence="2" id="KW-0472">Membrane</keyword>
<evidence type="ECO:0000256" key="2">
    <source>
        <dbReference type="SAM" id="Phobius"/>
    </source>
</evidence>
<dbReference type="Pfam" id="PF07435">
    <property type="entry name" value="YycH"/>
    <property type="match status" value="1"/>
</dbReference>
<sequence>MIGMKLSNWILRISLIAMVILSFIFTSLIWRNPSRQERRSTSSMQVTTENDPNVKKMEATVYLPSRVYYTHGDQKQMLFQANASMGSRVHQEMASWHMQQIKTIGKVSQNNYENFLTQNGSLQLVYQDVMSFNHFERWFFNKQPNLKSADFHFNRILFDLDGSGNKLIFINDATRTVYEAKMANVTTNKLRDAVAKQATGAFPVEERRLGNSEVAFFTRPIKLQPYAYLMDQQSANYYVSLLMPSKTASNVDSREIGDSTLYTAGSTRRMTADSSTGAIEFENYAANFPSTGLANFFHATFEGLSDLQMTNLASMRYFQYDASRSAVIYKTFVQGFPIFNGYQKGDVTVRYTQTSEEINFSNTNLTVPIPTDQAAQTLPATATILSQLEAAGYRVNQITDILIGYQWTGSSNDQQVVDLQPTYYIEMKGEYRDYQSWINHQTDQQANAASEQTAASTATPSNDAASASVSTSGSSQSQ</sequence>
<dbReference type="InterPro" id="IPR009996">
    <property type="entry name" value="YycH"/>
</dbReference>
<reference evidence="4 5" key="1">
    <citation type="journal article" date="2013" name="PLoS ONE">
        <title>Lactobacillus paracasei comparative genomics: towards species pan-genome definition and exploitation of diversity.</title>
        <authorList>
            <person name="Smokvina T."/>
            <person name="Wels M."/>
            <person name="Polka J."/>
            <person name="Chervaux C."/>
            <person name="Brisse S."/>
            <person name="Boekhorst J."/>
            <person name="van Hylckama Vlieg J.E."/>
            <person name="Siezen R.J."/>
        </authorList>
    </citation>
    <scope>NUCLEOTIDE SEQUENCE [LARGE SCALE GENOMIC DNA]</scope>
    <source>
        <strain evidence="4 5">Lpp123</strain>
    </source>
</reference>
<evidence type="ECO:0000259" key="3">
    <source>
        <dbReference type="Pfam" id="PF07435"/>
    </source>
</evidence>
<protein>
    <recommendedName>
        <fullName evidence="3">Regulatory protein YycH domain-containing protein</fullName>
    </recommendedName>
</protein>
<keyword evidence="2" id="KW-0812">Transmembrane</keyword>
<dbReference type="EMBL" id="ANJW01000505">
    <property type="protein sequence ID" value="EPC52817.1"/>
    <property type="molecule type" value="Genomic_DNA"/>
</dbReference>
<dbReference type="CDD" id="cd15787">
    <property type="entry name" value="YycH_N"/>
    <property type="match status" value="1"/>
</dbReference>
<evidence type="ECO:0000313" key="4">
    <source>
        <dbReference type="EMBL" id="EPC52817.1"/>
    </source>
</evidence>
<evidence type="ECO:0000256" key="1">
    <source>
        <dbReference type="SAM" id="MobiDB-lite"/>
    </source>
</evidence>
<evidence type="ECO:0000313" key="5">
    <source>
        <dbReference type="Proteomes" id="UP000014316"/>
    </source>
</evidence>
<accession>A0A829GE27</accession>